<dbReference type="InterPro" id="IPR058626">
    <property type="entry name" value="MdtA-like_b-barrel"/>
</dbReference>
<dbReference type="Pfam" id="PF25967">
    <property type="entry name" value="RND-MFP_C"/>
    <property type="match status" value="1"/>
</dbReference>
<dbReference type="Proteomes" id="UP001529491">
    <property type="component" value="Chromosome"/>
</dbReference>
<dbReference type="PANTHER" id="PTHR30158:SF3">
    <property type="entry name" value="MULTIDRUG EFFLUX PUMP SUBUNIT ACRA-RELATED"/>
    <property type="match status" value="1"/>
</dbReference>
<dbReference type="PANTHER" id="PTHR30158">
    <property type="entry name" value="ACRA/E-RELATED COMPONENT OF DRUG EFFLUX TRANSPORTER"/>
    <property type="match status" value="1"/>
</dbReference>
<feature type="domain" description="Multidrug resistance protein MdtA-like alpha-helical hairpin" evidence="4">
    <location>
        <begin position="103"/>
        <end position="172"/>
    </location>
</feature>
<dbReference type="Gene3D" id="1.10.287.470">
    <property type="entry name" value="Helix hairpin bin"/>
    <property type="match status" value="1"/>
</dbReference>
<dbReference type="InterPro" id="IPR006143">
    <property type="entry name" value="RND_pump_MFP"/>
</dbReference>
<organism evidence="8 9">
    <name type="scientific">Shewanella youngdeokensis</name>
    <dbReference type="NCBI Taxonomy" id="2999068"/>
    <lineage>
        <taxon>Bacteria</taxon>
        <taxon>Pseudomonadati</taxon>
        <taxon>Pseudomonadota</taxon>
        <taxon>Gammaproteobacteria</taxon>
        <taxon>Alteromonadales</taxon>
        <taxon>Shewanellaceae</taxon>
        <taxon>Shewanella</taxon>
    </lineage>
</organism>
<dbReference type="Gene3D" id="2.40.30.170">
    <property type="match status" value="1"/>
</dbReference>
<reference evidence="8 9" key="1">
    <citation type="submission" date="2023-10" db="EMBL/GenBank/DDBJ databases">
        <title>Complete genome sequence of Shewanella sp. DAU334.</title>
        <authorList>
            <person name="Lee Y.-S."/>
            <person name="Jeong H.-R."/>
            <person name="Hwang E.-J."/>
            <person name="Choi Y.-L."/>
            <person name="Kim G.-D."/>
        </authorList>
    </citation>
    <scope>NUCLEOTIDE SEQUENCE [LARGE SCALE GENOMIC DNA]</scope>
    <source>
        <strain evidence="8 9">DAU334</strain>
    </source>
</reference>
<evidence type="ECO:0000256" key="3">
    <source>
        <dbReference type="SAM" id="MobiDB-lite"/>
    </source>
</evidence>
<dbReference type="RefSeq" id="WP_310470912.1">
    <property type="nucleotide sequence ID" value="NZ_CP136522.1"/>
</dbReference>
<evidence type="ECO:0000256" key="1">
    <source>
        <dbReference type="ARBA" id="ARBA00004519"/>
    </source>
</evidence>
<dbReference type="Pfam" id="PF25944">
    <property type="entry name" value="Beta-barrel_RND"/>
    <property type="match status" value="1"/>
</dbReference>
<evidence type="ECO:0000313" key="9">
    <source>
        <dbReference type="Proteomes" id="UP001529491"/>
    </source>
</evidence>
<evidence type="ECO:0000313" key="8">
    <source>
        <dbReference type="EMBL" id="WOT06638.1"/>
    </source>
</evidence>
<feature type="region of interest" description="Disordered" evidence="3">
    <location>
        <begin position="378"/>
        <end position="405"/>
    </location>
</feature>
<dbReference type="Pfam" id="PF25917">
    <property type="entry name" value="BSH_RND"/>
    <property type="match status" value="1"/>
</dbReference>
<comment type="similarity">
    <text evidence="2">Belongs to the membrane fusion protein (MFP) (TC 8.A.1) family.</text>
</comment>
<dbReference type="InterPro" id="IPR058625">
    <property type="entry name" value="MdtA-like_BSH"/>
</dbReference>
<dbReference type="NCBIfam" id="TIGR01730">
    <property type="entry name" value="RND_mfp"/>
    <property type="match status" value="1"/>
</dbReference>
<dbReference type="InterPro" id="IPR058624">
    <property type="entry name" value="MdtA-like_HH"/>
</dbReference>
<proteinExistence type="inferred from homology"/>
<feature type="domain" description="Multidrug resistance protein MdtA-like C-terminal permuted SH3" evidence="7">
    <location>
        <begin position="302"/>
        <end position="360"/>
    </location>
</feature>
<keyword evidence="9" id="KW-1185">Reference proteome</keyword>
<evidence type="ECO:0000259" key="5">
    <source>
        <dbReference type="Pfam" id="PF25917"/>
    </source>
</evidence>
<dbReference type="Gene3D" id="2.40.50.100">
    <property type="match status" value="1"/>
</dbReference>
<accession>A0ABZ0K260</accession>
<comment type="subcellular location">
    <subcellularLocation>
        <location evidence="1">Cell inner membrane</location>
        <topology evidence="1">Lipid-anchor</topology>
    </subcellularLocation>
</comment>
<sequence length="405" mass="44082">MSFVNTLKYQLLLFLPLGLLGCGEQTIGAGKPKASLHVDTLTLEYSNIRLTSELPGRITAFKEAEVRPQITGIVQSRLYQEGSFVEAGDVLFQIDPTSYQSTVNSAKAQLKKALANEVTSKKSADRYVKLMKQKLTSQEQVDDANSSYLQAKAEVAIRQAELDYANIELSYTQIKAPISGQAGFSLVSDGSLLTSGQSDYITTIIQTDNVYIDMKKSSVSLYKLKQEFFSVRGKKHIVPVLITLEDGTAYEHEGHLEFVDTQVEGSTGTVTLRAIIPNPDNTLLAGMYVRAHISAPEARDYLIVPQSAVVRSQSGDSYVFVVNGDSQAVKKAVELGNEVGNGWVVKTGLSVGDKVVINNLMNLKNNLKVVVDSDKTTSQINSAQASQNKESTDTQSSLPQLSEQG</sequence>
<dbReference type="SUPFAM" id="SSF111369">
    <property type="entry name" value="HlyD-like secretion proteins"/>
    <property type="match status" value="1"/>
</dbReference>
<dbReference type="Pfam" id="PF25876">
    <property type="entry name" value="HH_MFP_RND"/>
    <property type="match status" value="1"/>
</dbReference>
<dbReference type="EMBL" id="CP136522">
    <property type="protein sequence ID" value="WOT06638.1"/>
    <property type="molecule type" value="Genomic_DNA"/>
</dbReference>
<name>A0ABZ0K260_9GAMM</name>
<protein>
    <submittedName>
        <fullName evidence="8">Efflux RND transporter periplasmic adaptor subunit</fullName>
    </submittedName>
</protein>
<evidence type="ECO:0000256" key="2">
    <source>
        <dbReference type="ARBA" id="ARBA00009477"/>
    </source>
</evidence>
<dbReference type="InterPro" id="IPR058627">
    <property type="entry name" value="MdtA-like_C"/>
</dbReference>
<dbReference type="Gene3D" id="2.40.420.20">
    <property type="match status" value="1"/>
</dbReference>
<evidence type="ECO:0000259" key="7">
    <source>
        <dbReference type="Pfam" id="PF25967"/>
    </source>
</evidence>
<evidence type="ECO:0000259" key="4">
    <source>
        <dbReference type="Pfam" id="PF25876"/>
    </source>
</evidence>
<feature type="domain" description="Multidrug resistance protein MdtA-like barrel-sandwich hybrid" evidence="5">
    <location>
        <begin position="63"/>
        <end position="204"/>
    </location>
</feature>
<feature type="domain" description="Multidrug resistance protein MdtA-like beta-barrel" evidence="6">
    <location>
        <begin position="210"/>
        <end position="294"/>
    </location>
</feature>
<gene>
    <name evidence="8" type="ORF">RGE70_07730</name>
</gene>
<evidence type="ECO:0000259" key="6">
    <source>
        <dbReference type="Pfam" id="PF25944"/>
    </source>
</evidence>